<reference evidence="2 3" key="1">
    <citation type="submission" date="2016-04" db="EMBL/GenBank/DDBJ databases">
        <title>Genome sequence of Methanobrevibacter curvatus DSM 11111.</title>
        <authorList>
            <person name="Poehlein A."/>
            <person name="Seedorf H."/>
            <person name="Daniel R."/>
        </authorList>
    </citation>
    <scope>NUCLEOTIDE SEQUENCE [LARGE SCALE GENOMIC DNA]</scope>
    <source>
        <strain evidence="2 3">DSM 11111</strain>
    </source>
</reference>
<feature type="transmembrane region" description="Helical" evidence="1">
    <location>
        <begin position="128"/>
        <end position="147"/>
    </location>
</feature>
<dbReference type="PATRIC" id="fig|49547.3.peg.2094"/>
<accession>A0A165YWZ6</accession>
<feature type="transmembrane region" description="Helical" evidence="1">
    <location>
        <begin position="195"/>
        <end position="214"/>
    </location>
</feature>
<feature type="transmembrane region" description="Helical" evidence="1">
    <location>
        <begin position="80"/>
        <end position="99"/>
    </location>
</feature>
<dbReference type="OrthoDB" id="68380at2157"/>
<protein>
    <submittedName>
        <fullName evidence="2">Uncharacterized protein</fullName>
    </submittedName>
</protein>
<evidence type="ECO:0000313" key="2">
    <source>
        <dbReference type="EMBL" id="KZX09966.1"/>
    </source>
</evidence>
<sequence length="215" mass="24367">MGPFFVLFLLIGGILGLIVYYVEDNLLFKLESLFNIKIKRQKCKNMNCYTYLGLSIIGLIVVLIIWICMLYPLVYVSKNFPVFIGFFFIFVFPLIVTIVRKNTFHENTIVAEKNPQNMLEKCTGYNPIWYFLMALMVGGSSTVWGFSMLNFSHIPSTSGLIVVISGLISQMIILSPDLINKIVPFDLRTFKGLKIMFILAIALSIILTVIRGLVA</sequence>
<proteinExistence type="predicted"/>
<gene>
    <name evidence="2" type="ORF">MBCUR_19830</name>
</gene>
<keyword evidence="3" id="KW-1185">Reference proteome</keyword>
<feature type="transmembrane region" description="Helical" evidence="1">
    <location>
        <begin position="6"/>
        <end position="28"/>
    </location>
</feature>
<feature type="transmembrane region" description="Helical" evidence="1">
    <location>
        <begin position="153"/>
        <end position="174"/>
    </location>
</feature>
<comment type="caution">
    <text evidence="2">The sequence shown here is derived from an EMBL/GenBank/DDBJ whole genome shotgun (WGS) entry which is preliminary data.</text>
</comment>
<dbReference type="RefSeq" id="WP_067092823.1">
    <property type="nucleotide sequence ID" value="NZ_LWMV01000232.1"/>
</dbReference>
<name>A0A165YWZ6_9EURY</name>
<dbReference type="EMBL" id="LWMV01000232">
    <property type="protein sequence ID" value="KZX09966.1"/>
    <property type="molecule type" value="Genomic_DNA"/>
</dbReference>
<dbReference type="Proteomes" id="UP000077245">
    <property type="component" value="Unassembled WGS sequence"/>
</dbReference>
<dbReference type="AlphaFoldDB" id="A0A165YWZ6"/>
<evidence type="ECO:0000313" key="3">
    <source>
        <dbReference type="Proteomes" id="UP000077245"/>
    </source>
</evidence>
<keyword evidence="1" id="KW-0472">Membrane</keyword>
<organism evidence="2 3">
    <name type="scientific">Methanobrevibacter curvatus</name>
    <dbReference type="NCBI Taxonomy" id="49547"/>
    <lineage>
        <taxon>Archaea</taxon>
        <taxon>Methanobacteriati</taxon>
        <taxon>Methanobacteriota</taxon>
        <taxon>Methanomada group</taxon>
        <taxon>Methanobacteria</taxon>
        <taxon>Methanobacteriales</taxon>
        <taxon>Methanobacteriaceae</taxon>
        <taxon>Methanobrevibacter</taxon>
    </lineage>
</organism>
<keyword evidence="1" id="KW-1133">Transmembrane helix</keyword>
<keyword evidence="1" id="KW-0812">Transmembrane</keyword>
<evidence type="ECO:0000256" key="1">
    <source>
        <dbReference type="SAM" id="Phobius"/>
    </source>
</evidence>
<feature type="transmembrane region" description="Helical" evidence="1">
    <location>
        <begin position="49"/>
        <end position="74"/>
    </location>
</feature>